<organism evidence="2 3">
    <name type="scientific">Trinickia symbiotica</name>
    <dbReference type="NCBI Taxonomy" id="863227"/>
    <lineage>
        <taxon>Bacteria</taxon>
        <taxon>Pseudomonadati</taxon>
        <taxon>Pseudomonadota</taxon>
        <taxon>Betaproteobacteria</taxon>
        <taxon>Burkholderiales</taxon>
        <taxon>Burkholderiaceae</taxon>
        <taxon>Trinickia</taxon>
    </lineage>
</organism>
<dbReference type="GO" id="GO:0030151">
    <property type="term" value="F:molybdenum ion binding"/>
    <property type="evidence" value="ECO:0007669"/>
    <property type="project" value="InterPro"/>
</dbReference>
<evidence type="ECO:0000313" key="3">
    <source>
        <dbReference type="Proteomes" id="UP000240638"/>
    </source>
</evidence>
<reference evidence="2 3" key="1">
    <citation type="submission" date="2018-03" db="EMBL/GenBank/DDBJ databases">
        <title>Whole genome analyses suggest that Burkholderia sensu lato contains two further novel genera in the rhizoxinica-symbiotica group Mycetohabitans gen. nov., and Trinickia gen. nov.: implications for the evolution of diazotrophy and nodulation in the Burkholderiaceae.</title>
        <authorList>
            <person name="Estrada De Los Santos P."/>
            <person name="Palmer M."/>
            <person name="Chavez-Ramirez B."/>
            <person name="Steenkamp E.T."/>
            <person name="Hirsch A.M."/>
            <person name="Manyaka P."/>
            <person name="Maluk M."/>
            <person name="Lafos M."/>
            <person name="Crook M."/>
            <person name="Gross E."/>
            <person name="Simon M.F."/>
            <person name="Bueno Dos Reis Junior F."/>
            <person name="Poole P.S."/>
            <person name="Venter S.N."/>
            <person name="James E.K."/>
        </authorList>
    </citation>
    <scope>NUCLEOTIDE SEQUENCE [LARGE SCALE GENOMIC DNA]</scope>
    <source>
        <strain evidence="2 3">JPY-366</strain>
    </source>
</reference>
<feature type="domain" description="MOSC" evidence="1">
    <location>
        <begin position="121"/>
        <end position="284"/>
    </location>
</feature>
<dbReference type="SUPFAM" id="SSF141673">
    <property type="entry name" value="MOSC N-terminal domain-like"/>
    <property type="match status" value="1"/>
</dbReference>
<name>A0A2T3Y0R3_9BURK</name>
<dbReference type="PANTHER" id="PTHR14237:SF19">
    <property type="entry name" value="MITOCHONDRIAL AMIDOXIME REDUCING COMPONENT 1"/>
    <property type="match status" value="1"/>
</dbReference>
<dbReference type="EMBL" id="PYUC01000001">
    <property type="protein sequence ID" value="PTB22328.1"/>
    <property type="molecule type" value="Genomic_DNA"/>
</dbReference>
<dbReference type="RefSeq" id="WP_107148711.1">
    <property type="nucleotide sequence ID" value="NZ_PYUC01000001.1"/>
</dbReference>
<dbReference type="SUPFAM" id="SSF50800">
    <property type="entry name" value="PK beta-barrel domain-like"/>
    <property type="match status" value="1"/>
</dbReference>
<evidence type="ECO:0000259" key="1">
    <source>
        <dbReference type="PROSITE" id="PS51340"/>
    </source>
</evidence>
<dbReference type="Pfam" id="PF03473">
    <property type="entry name" value="MOSC"/>
    <property type="match status" value="1"/>
</dbReference>
<dbReference type="Proteomes" id="UP000240638">
    <property type="component" value="Unassembled WGS sequence"/>
</dbReference>
<dbReference type="GO" id="GO:0030170">
    <property type="term" value="F:pyridoxal phosphate binding"/>
    <property type="evidence" value="ECO:0007669"/>
    <property type="project" value="InterPro"/>
</dbReference>
<dbReference type="GO" id="GO:0003824">
    <property type="term" value="F:catalytic activity"/>
    <property type="evidence" value="ECO:0007669"/>
    <property type="project" value="InterPro"/>
</dbReference>
<dbReference type="AlphaFoldDB" id="A0A2T3Y0R3"/>
<dbReference type="InterPro" id="IPR005303">
    <property type="entry name" value="MOCOS_middle"/>
</dbReference>
<accession>A0A2T3Y0R3</accession>
<sequence length="289" mass="31409">MATISQLNVYPIKSCAGIALDSARLFSHGLAYDRHWMLVDGDGGFVTQRQLPRLALVTTELAGDALIVRAPGRAALRTPLDAAALDGARRVQATVWRDTVTALDTGDEAAQWFSDFVGVPLRLVRFDPAAERISNRQWTGETIAPMRFADGYPVLIIGEASLDDLNGRLASKGVEAIPMNRFRPNLVLAGLEPYEEDFVDTVRIEADGGDVLLRVVKPCARCPIPTIDQATGAPDPRWPNEPTDTLAAYRADRRLDGALTFGQNAVVVAGADSLLTVGREVEVELRFED</sequence>
<comment type="caution">
    <text evidence="2">The sequence shown here is derived from an EMBL/GenBank/DDBJ whole genome shotgun (WGS) entry which is preliminary data.</text>
</comment>
<evidence type="ECO:0000313" key="2">
    <source>
        <dbReference type="EMBL" id="PTB22328.1"/>
    </source>
</evidence>
<dbReference type="Pfam" id="PF03476">
    <property type="entry name" value="MOSC_N"/>
    <property type="match status" value="1"/>
</dbReference>
<gene>
    <name evidence="2" type="ORF">C9I57_00555</name>
</gene>
<dbReference type="InterPro" id="IPR011037">
    <property type="entry name" value="Pyrv_Knase-like_insert_dom_sf"/>
</dbReference>
<dbReference type="PROSITE" id="PS51340">
    <property type="entry name" value="MOSC"/>
    <property type="match status" value="1"/>
</dbReference>
<dbReference type="InterPro" id="IPR005302">
    <property type="entry name" value="MoCF_Sase_C"/>
</dbReference>
<dbReference type="PANTHER" id="PTHR14237">
    <property type="entry name" value="MOLYBDOPTERIN COFACTOR SULFURASE MOSC"/>
    <property type="match status" value="1"/>
</dbReference>
<proteinExistence type="predicted"/>
<protein>
    <submittedName>
        <fullName evidence="2">MOSC domain-containing protein</fullName>
    </submittedName>
</protein>